<dbReference type="PANTHER" id="PTHR38104:SF1">
    <property type="entry name" value="ANTI-SIGMA-E FACTOR RSEA"/>
    <property type="match status" value="1"/>
</dbReference>
<protein>
    <submittedName>
        <fullName evidence="2">Anti-anti-sigma factor</fullName>
    </submittedName>
</protein>
<organism evidence="2 3">
    <name type="scientific">Dyella psychrodurans</name>
    <dbReference type="NCBI Taxonomy" id="1927960"/>
    <lineage>
        <taxon>Bacteria</taxon>
        <taxon>Pseudomonadati</taxon>
        <taxon>Pseudomonadota</taxon>
        <taxon>Gammaproteobacteria</taxon>
        <taxon>Lysobacterales</taxon>
        <taxon>Rhodanobacteraceae</taxon>
        <taxon>Dyella</taxon>
    </lineage>
</organism>
<evidence type="ECO:0000313" key="3">
    <source>
        <dbReference type="Proteomes" id="UP000255334"/>
    </source>
</evidence>
<dbReference type="EMBL" id="QRBF01000001">
    <property type="protein sequence ID" value="RDS86432.1"/>
    <property type="molecule type" value="Genomic_DNA"/>
</dbReference>
<dbReference type="OrthoDB" id="5298512at2"/>
<dbReference type="PANTHER" id="PTHR38104">
    <property type="match status" value="1"/>
</dbReference>
<dbReference type="InterPro" id="IPR036147">
    <property type="entry name" value="Anti-sigma_E_RseA_N_sf"/>
</dbReference>
<dbReference type="RefSeq" id="WP_115476700.1">
    <property type="nucleotide sequence ID" value="NZ_QRBF01000001.1"/>
</dbReference>
<name>A0A370XDS0_9GAMM</name>
<dbReference type="SUPFAM" id="SSF89069">
    <property type="entry name" value="N-terminal, cytoplasmic domain of anti-sigmaE factor RseA"/>
    <property type="match status" value="1"/>
</dbReference>
<dbReference type="GO" id="GO:0016989">
    <property type="term" value="F:sigma factor antagonist activity"/>
    <property type="evidence" value="ECO:0007669"/>
    <property type="project" value="InterPro"/>
</dbReference>
<keyword evidence="3" id="KW-1185">Reference proteome</keyword>
<sequence>MTEANMETLSAAMDGELSREELRFLLRRLDHDASLLQVWTRYHVGADGLRHQLPAMASAGFASRVMQLIEAEQPAAAAIPKRRDWLRLSVGGAIAASVAVAALMVSQPTATDPSRPASLTAKVAPRAVPASNTPVAAAEARTSTMLAAVPPSLSLYPASGLSQRASVTLGDPSDNPLFQRYPADSQRYFMNGYRTLNNHDGSYLLLIDTPQANAAAQYQAPAYQGAAGR</sequence>
<evidence type="ECO:0000313" key="2">
    <source>
        <dbReference type="EMBL" id="RDS86432.1"/>
    </source>
</evidence>
<dbReference type="Proteomes" id="UP000255334">
    <property type="component" value="Unassembled WGS sequence"/>
</dbReference>
<reference evidence="2 3" key="1">
    <citation type="submission" date="2018-07" db="EMBL/GenBank/DDBJ databases">
        <title>Dyella monticola sp. nov. and Dyella psychrodurans sp. nov. isolated from monsoon evergreen broad-leaved forest soil of Dinghu Mountain, China.</title>
        <authorList>
            <person name="Gao Z."/>
            <person name="Qiu L."/>
        </authorList>
    </citation>
    <scope>NUCLEOTIDE SEQUENCE [LARGE SCALE GENOMIC DNA]</scope>
    <source>
        <strain evidence="2 3">4MSK11</strain>
    </source>
</reference>
<comment type="caution">
    <text evidence="2">The sequence shown here is derived from an EMBL/GenBank/DDBJ whole genome shotgun (WGS) entry which is preliminary data.</text>
</comment>
<feature type="domain" description="Anti sigma-E protein RseA N-terminal" evidence="1">
    <location>
        <begin position="6"/>
        <end position="77"/>
    </location>
</feature>
<dbReference type="InterPro" id="IPR052383">
    <property type="entry name" value="Anti-sigma-E_RseA-like"/>
</dbReference>
<proteinExistence type="predicted"/>
<dbReference type="AlphaFoldDB" id="A0A370XDS0"/>
<evidence type="ECO:0000259" key="1">
    <source>
        <dbReference type="Pfam" id="PF03872"/>
    </source>
</evidence>
<gene>
    <name evidence="2" type="ORF">DWU99_04050</name>
</gene>
<dbReference type="Gene3D" id="1.10.10.880">
    <property type="entry name" value="Anti sigma-E protein RseA, N-terminal domain"/>
    <property type="match status" value="1"/>
</dbReference>
<accession>A0A370XDS0</accession>
<dbReference type="InterPro" id="IPR005572">
    <property type="entry name" value="Anti-sigma_E_RseA_N"/>
</dbReference>
<dbReference type="Pfam" id="PF03872">
    <property type="entry name" value="RseA_N"/>
    <property type="match status" value="1"/>
</dbReference>
<dbReference type="CDD" id="cd16328">
    <property type="entry name" value="RseA_N"/>
    <property type="match status" value="1"/>
</dbReference>